<reference evidence="1" key="1">
    <citation type="journal article" date="2020" name="mSystems">
        <title>Genome- and Community-Level Interaction Insights into Carbon Utilization and Element Cycling Functions of Hydrothermarchaeota in Hydrothermal Sediment.</title>
        <authorList>
            <person name="Zhou Z."/>
            <person name="Liu Y."/>
            <person name="Xu W."/>
            <person name="Pan J."/>
            <person name="Luo Z.H."/>
            <person name="Li M."/>
        </authorList>
    </citation>
    <scope>NUCLEOTIDE SEQUENCE [LARGE SCALE GENOMIC DNA]</scope>
    <source>
        <strain evidence="1">SpSt-503</strain>
    </source>
</reference>
<dbReference type="EMBL" id="DSVL01000253">
    <property type="protein sequence ID" value="HFH29477.1"/>
    <property type="molecule type" value="Genomic_DNA"/>
</dbReference>
<sequence length="406" mass="43749">MFILMNKRWFLSAVLVPLWLLVLDLSPELARLAAQDRGLAWNATASTDLVYSLSDGAEFIRTDSWQQFAETLQGGKYNGLATLSLGFQGGDRDSAQLVGLVKFAIPYGSAAALLAQTGSPLAYGLEIAKIYVSFSFPQVDLSLGRMIVNYGKGRLFSPSDLFSAVNLQDQALGRFGTDVVRLQIPLSDLAGLDLVSTLALPPEQAVFGGRTFATLGGWDLSAMLFQNGGGLAGLQNSTAGPAGPSEEPREPALIGGFDWKGDLILGFYGEALFAIPYAGYRLVPDRTGYSLALGADYSIGGTWFCTLEYQGNFEQGPRIGQFRADTNLFASLSWKRDEWTSANSHLIYIVDTTAWQGILSLQRTLMRRTRVSLYSAATRGNVRTAASLAGNTPIGLSFGLTLQAAF</sequence>
<protein>
    <recommendedName>
        <fullName evidence="2">Porin</fullName>
    </recommendedName>
</protein>
<evidence type="ECO:0000313" key="1">
    <source>
        <dbReference type="EMBL" id="HFH29477.1"/>
    </source>
</evidence>
<dbReference type="AlphaFoldDB" id="A0A7C3E5B6"/>
<gene>
    <name evidence="1" type="ORF">ENS59_08195</name>
</gene>
<proteinExistence type="predicted"/>
<name>A0A7C3E5B6_9SPIR</name>
<comment type="caution">
    <text evidence="1">The sequence shown here is derived from an EMBL/GenBank/DDBJ whole genome shotgun (WGS) entry which is preliminary data.</text>
</comment>
<accession>A0A7C3E5B6</accession>
<evidence type="ECO:0008006" key="2">
    <source>
        <dbReference type="Google" id="ProtNLM"/>
    </source>
</evidence>
<organism evidence="1">
    <name type="scientific">Gracilinema caldarium</name>
    <dbReference type="NCBI Taxonomy" id="215591"/>
    <lineage>
        <taxon>Bacteria</taxon>
        <taxon>Pseudomonadati</taxon>
        <taxon>Spirochaetota</taxon>
        <taxon>Spirochaetia</taxon>
        <taxon>Spirochaetales</taxon>
        <taxon>Breznakiellaceae</taxon>
        <taxon>Gracilinema</taxon>
    </lineage>
</organism>